<evidence type="ECO:0000256" key="4">
    <source>
        <dbReference type="ARBA" id="ARBA00022989"/>
    </source>
</evidence>
<dbReference type="AlphaFoldDB" id="A0A846XY29"/>
<dbReference type="RefSeq" id="WP_067874724.1">
    <property type="nucleotide sequence ID" value="NZ_JAAXOP010000007.1"/>
</dbReference>
<evidence type="ECO:0000313" key="8">
    <source>
        <dbReference type="EMBL" id="NKY51517.1"/>
    </source>
</evidence>
<dbReference type="PANTHER" id="PTHR30477">
    <property type="entry name" value="ABC-TRANSPORTER METAL-BINDING PROTEIN"/>
    <property type="match status" value="1"/>
</dbReference>
<gene>
    <name evidence="8" type="ORF">HGA08_14930</name>
</gene>
<evidence type="ECO:0000256" key="6">
    <source>
        <dbReference type="RuleBase" id="RU003943"/>
    </source>
</evidence>
<comment type="similarity">
    <text evidence="2 6">Belongs to the ABC-3 integral membrane protein family.</text>
</comment>
<dbReference type="GO" id="GO:0043190">
    <property type="term" value="C:ATP-binding cassette (ABC) transporter complex"/>
    <property type="evidence" value="ECO:0007669"/>
    <property type="project" value="InterPro"/>
</dbReference>
<keyword evidence="3 6" id="KW-0812">Transmembrane</keyword>
<name>A0A846XY29_9NOCA</name>
<feature type="transmembrane region" description="Helical" evidence="7">
    <location>
        <begin position="94"/>
        <end position="115"/>
    </location>
</feature>
<feature type="transmembrane region" description="Helical" evidence="7">
    <location>
        <begin position="198"/>
        <end position="214"/>
    </location>
</feature>
<dbReference type="EMBL" id="JAAXOP010000007">
    <property type="protein sequence ID" value="NKY51517.1"/>
    <property type="molecule type" value="Genomic_DNA"/>
</dbReference>
<feature type="transmembrane region" description="Helical" evidence="7">
    <location>
        <begin position="247"/>
        <end position="265"/>
    </location>
</feature>
<dbReference type="InterPro" id="IPR037294">
    <property type="entry name" value="ABC_BtuC-like"/>
</dbReference>
<dbReference type="NCBIfam" id="NF040871">
    <property type="entry name" value="AztB"/>
    <property type="match status" value="1"/>
</dbReference>
<keyword evidence="6" id="KW-0813">Transport</keyword>
<accession>A0A846XY29</accession>
<keyword evidence="4 7" id="KW-1133">Transmembrane helix</keyword>
<dbReference type="PANTHER" id="PTHR30477:SF13">
    <property type="entry name" value="IRON TRANSPORT SYSTEM MEMBRANE PROTEIN HI_0360-RELATED"/>
    <property type="match status" value="1"/>
</dbReference>
<organism evidence="8 9">
    <name type="scientific">Nocardia vermiculata</name>
    <dbReference type="NCBI Taxonomy" id="257274"/>
    <lineage>
        <taxon>Bacteria</taxon>
        <taxon>Bacillati</taxon>
        <taxon>Actinomycetota</taxon>
        <taxon>Actinomycetes</taxon>
        <taxon>Mycobacteriales</taxon>
        <taxon>Nocardiaceae</taxon>
        <taxon>Nocardia</taxon>
    </lineage>
</organism>
<evidence type="ECO:0000256" key="5">
    <source>
        <dbReference type="ARBA" id="ARBA00023136"/>
    </source>
</evidence>
<dbReference type="InterPro" id="IPR001626">
    <property type="entry name" value="ABC_TroCD"/>
</dbReference>
<feature type="transmembrane region" description="Helical" evidence="7">
    <location>
        <begin position="221"/>
        <end position="241"/>
    </location>
</feature>
<dbReference type="Gene3D" id="1.10.3470.10">
    <property type="entry name" value="ABC transporter involved in vitamin B12 uptake, BtuC"/>
    <property type="match status" value="1"/>
</dbReference>
<feature type="transmembrane region" description="Helical" evidence="7">
    <location>
        <begin position="56"/>
        <end position="82"/>
    </location>
</feature>
<evidence type="ECO:0000256" key="7">
    <source>
        <dbReference type="SAM" id="Phobius"/>
    </source>
</evidence>
<feature type="transmembrane region" description="Helical" evidence="7">
    <location>
        <begin position="12"/>
        <end position="36"/>
    </location>
</feature>
<feature type="transmembrane region" description="Helical" evidence="7">
    <location>
        <begin position="135"/>
        <end position="153"/>
    </location>
</feature>
<keyword evidence="5 7" id="KW-0472">Membrane</keyword>
<dbReference type="Proteomes" id="UP000565711">
    <property type="component" value="Unassembled WGS sequence"/>
</dbReference>
<evidence type="ECO:0000256" key="1">
    <source>
        <dbReference type="ARBA" id="ARBA00004141"/>
    </source>
</evidence>
<dbReference type="GO" id="GO:0055085">
    <property type="term" value="P:transmembrane transport"/>
    <property type="evidence" value="ECO:0007669"/>
    <property type="project" value="InterPro"/>
</dbReference>
<feature type="transmembrane region" description="Helical" evidence="7">
    <location>
        <begin position="174"/>
        <end position="192"/>
    </location>
</feature>
<dbReference type="SUPFAM" id="SSF81345">
    <property type="entry name" value="ABC transporter involved in vitamin B12 uptake, BtuC"/>
    <property type="match status" value="1"/>
</dbReference>
<evidence type="ECO:0000256" key="3">
    <source>
        <dbReference type="ARBA" id="ARBA00022692"/>
    </source>
</evidence>
<dbReference type="Pfam" id="PF00950">
    <property type="entry name" value="ABC-3"/>
    <property type="match status" value="1"/>
</dbReference>
<sequence length="299" mass="31450">MDFLLDPFTVLFVRRALVAGLIVSVLCAMVGTWVVLRGMAFMSEAVSHGMLPGVAIAYSTGVNLFLGAALSAGLMVLGVAWVSRSSSLAEDSSIGLLFVGMLALGVVIVSRARSFAVDLTSFLFGDVLSATWSDLWWLAGAAVLTLVVSVIAYRPFVGLILDRRIAHTMGLWPRIAHVVLLGLVVLAVVASFRIVGTLLVFGLLIAPSATALLLRRSIPATIVLATGFGWSATVVGLLVSWHADTAAGATIAGSAVLQFFALLLVRKAVTAVRVRFVGVADDVPDVHHRPGSVMVTDDK</sequence>
<evidence type="ECO:0000256" key="2">
    <source>
        <dbReference type="ARBA" id="ARBA00008034"/>
    </source>
</evidence>
<protein>
    <submittedName>
        <fullName evidence="8">Metal ABC transporter permease</fullName>
    </submittedName>
</protein>
<dbReference type="GO" id="GO:0010043">
    <property type="term" value="P:response to zinc ion"/>
    <property type="evidence" value="ECO:0007669"/>
    <property type="project" value="TreeGrafter"/>
</dbReference>
<evidence type="ECO:0000313" key="9">
    <source>
        <dbReference type="Proteomes" id="UP000565711"/>
    </source>
</evidence>
<keyword evidence="9" id="KW-1185">Reference proteome</keyword>
<comment type="subcellular location">
    <subcellularLocation>
        <location evidence="6">Cell membrane</location>
        <topology evidence="6">Multi-pass membrane protein</topology>
    </subcellularLocation>
    <subcellularLocation>
        <location evidence="1">Membrane</location>
        <topology evidence="1">Multi-pass membrane protein</topology>
    </subcellularLocation>
</comment>
<comment type="caution">
    <text evidence="8">The sequence shown here is derived from an EMBL/GenBank/DDBJ whole genome shotgun (WGS) entry which is preliminary data.</text>
</comment>
<proteinExistence type="inferred from homology"/>
<reference evidence="8 9" key="1">
    <citation type="submission" date="2020-04" db="EMBL/GenBank/DDBJ databases">
        <title>MicrobeNet Type strains.</title>
        <authorList>
            <person name="Nicholson A.C."/>
        </authorList>
    </citation>
    <scope>NUCLEOTIDE SEQUENCE [LARGE SCALE GENOMIC DNA]</scope>
    <source>
        <strain evidence="8 9">JCM 12354</strain>
    </source>
</reference>